<keyword evidence="9" id="KW-0418">Kinase</keyword>
<evidence type="ECO:0000256" key="1">
    <source>
        <dbReference type="ARBA" id="ARBA00001946"/>
    </source>
</evidence>
<dbReference type="InterPro" id="IPR050205">
    <property type="entry name" value="CDPK_Ser/Thr_kinases"/>
</dbReference>
<comment type="catalytic activity">
    <reaction evidence="14">
        <text>L-seryl-[protein] + ATP = O-phospho-L-seryl-[protein] + ADP + H(+)</text>
        <dbReference type="Rhea" id="RHEA:17989"/>
        <dbReference type="Rhea" id="RHEA-COMP:9863"/>
        <dbReference type="Rhea" id="RHEA-COMP:11604"/>
        <dbReference type="ChEBI" id="CHEBI:15378"/>
        <dbReference type="ChEBI" id="CHEBI:29999"/>
        <dbReference type="ChEBI" id="CHEBI:30616"/>
        <dbReference type="ChEBI" id="CHEBI:83421"/>
        <dbReference type="ChEBI" id="CHEBI:456216"/>
        <dbReference type="EC" id="2.7.11.1"/>
    </reaction>
</comment>
<keyword evidence="8 15" id="KW-0547">Nucleotide-binding</keyword>
<dbReference type="InterPro" id="IPR000719">
    <property type="entry name" value="Prot_kinase_dom"/>
</dbReference>
<dbReference type="SUPFAM" id="SSF47473">
    <property type="entry name" value="EF-hand"/>
    <property type="match status" value="1"/>
</dbReference>
<keyword evidence="4 16" id="KW-0723">Serine/threonine-protein kinase</keyword>
<evidence type="ECO:0000256" key="14">
    <source>
        <dbReference type="ARBA" id="ARBA00048679"/>
    </source>
</evidence>
<evidence type="ECO:0000256" key="11">
    <source>
        <dbReference type="ARBA" id="ARBA00022840"/>
    </source>
</evidence>
<dbReference type="Gene3D" id="1.10.510.10">
    <property type="entry name" value="Transferase(Phosphotransferase) domain 1"/>
    <property type="match status" value="1"/>
</dbReference>
<feature type="domain" description="EF-hand" evidence="19">
    <location>
        <begin position="345"/>
        <end position="380"/>
    </location>
</feature>
<protein>
    <recommendedName>
        <fullName evidence="3">non-specific serine/threonine protein kinase</fullName>
        <ecNumber evidence="3">2.7.11.1</ecNumber>
    </recommendedName>
</protein>
<dbReference type="InterPro" id="IPR002048">
    <property type="entry name" value="EF_hand_dom"/>
</dbReference>
<dbReference type="Pfam" id="PF13833">
    <property type="entry name" value="EF-hand_8"/>
    <property type="match status" value="1"/>
</dbReference>
<dbReference type="SMART" id="SM00220">
    <property type="entry name" value="S_TKc"/>
    <property type="match status" value="1"/>
</dbReference>
<dbReference type="GO" id="GO:0005509">
    <property type="term" value="F:calcium ion binding"/>
    <property type="evidence" value="ECO:0007669"/>
    <property type="project" value="InterPro"/>
</dbReference>
<dbReference type="EMBL" id="CAJZBQ010000044">
    <property type="protein sequence ID" value="CAG9327622.1"/>
    <property type="molecule type" value="Genomic_DNA"/>
</dbReference>
<dbReference type="EC" id="2.7.11.1" evidence="3"/>
<proteinExistence type="inferred from homology"/>
<feature type="binding site" evidence="15">
    <location>
        <position position="72"/>
    </location>
    <ligand>
        <name>ATP</name>
        <dbReference type="ChEBI" id="CHEBI:30616"/>
    </ligand>
</feature>
<feature type="region of interest" description="Disordered" evidence="17">
    <location>
        <begin position="9"/>
        <end position="30"/>
    </location>
</feature>
<dbReference type="Pfam" id="PF00069">
    <property type="entry name" value="Pkinase"/>
    <property type="match status" value="1"/>
</dbReference>
<feature type="domain" description="EF-hand" evidence="19">
    <location>
        <begin position="448"/>
        <end position="483"/>
    </location>
</feature>
<comment type="caution">
    <text evidence="20">The sequence shown here is derived from an EMBL/GenBank/DDBJ whole genome shotgun (WGS) entry which is preliminary data.</text>
</comment>
<dbReference type="AlphaFoldDB" id="A0AAU9JSV8"/>
<dbReference type="FunFam" id="1.10.510.10:FF:000571">
    <property type="entry name" value="Maternal embryonic leucine zipper kinase"/>
    <property type="match status" value="1"/>
</dbReference>
<evidence type="ECO:0000256" key="16">
    <source>
        <dbReference type="RuleBase" id="RU000304"/>
    </source>
</evidence>
<evidence type="ECO:0000256" key="6">
    <source>
        <dbReference type="ARBA" id="ARBA00022723"/>
    </source>
</evidence>
<evidence type="ECO:0000256" key="2">
    <source>
        <dbReference type="ARBA" id="ARBA00011245"/>
    </source>
</evidence>
<evidence type="ECO:0000256" key="3">
    <source>
        <dbReference type="ARBA" id="ARBA00012513"/>
    </source>
</evidence>
<dbReference type="Proteomes" id="UP001162131">
    <property type="component" value="Unassembled WGS sequence"/>
</dbReference>
<dbReference type="InterPro" id="IPR011992">
    <property type="entry name" value="EF-hand-dom_pair"/>
</dbReference>
<evidence type="ECO:0000256" key="9">
    <source>
        <dbReference type="ARBA" id="ARBA00022777"/>
    </source>
</evidence>
<keyword evidence="7" id="KW-0677">Repeat</keyword>
<dbReference type="InterPro" id="IPR011009">
    <property type="entry name" value="Kinase-like_dom_sf"/>
</dbReference>
<dbReference type="PROSITE" id="PS00018">
    <property type="entry name" value="EF_HAND_1"/>
    <property type="match status" value="2"/>
</dbReference>
<name>A0AAU9JSV8_9CILI</name>
<gene>
    <name evidence="20" type="ORF">BSTOLATCC_MIC44252</name>
</gene>
<dbReference type="InterPro" id="IPR017441">
    <property type="entry name" value="Protein_kinase_ATP_BS"/>
</dbReference>
<comment type="cofactor">
    <cofactor evidence="1">
        <name>Mg(2+)</name>
        <dbReference type="ChEBI" id="CHEBI:18420"/>
    </cofactor>
</comment>
<evidence type="ECO:0000256" key="8">
    <source>
        <dbReference type="ARBA" id="ARBA00022741"/>
    </source>
</evidence>
<reference evidence="20" key="1">
    <citation type="submission" date="2021-09" db="EMBL/GenBank/DDBJ databases">
        <authorList>
            <consortium name="AG Swart"/>
            <person name="Singh M."/>
            <person name="Singh A."/>
            <person name="Seah K."/>
            <person name="Emmerich C."/>
        </authorList>
    </citation>
    <scope>NUCLEOTIDE SEQUENCE</scope>
    <source>
        <strain evidence="20">ATCC30299</strain>
    </source>
</reference>
<sequence>MGCLFCLDRPPENLPQRRGNPNRNQEERRGSIQLRRGTIRNYYDIVKTIGTGGFGTVFKVIDNHLGVERALKEIQKSKVGSDHQRKMMQEIEILKEINHPNIMKVYAVLDSETCYYIVTELLTGGELFEKVLSEMRFSENKAAKYLRDIMNAISYCHSKGIVHRDLKPENLLLATRDPDSPLKVIDFGISQRLIPGSKFTNPVGTLLYMAPEVFSGSYDHKCDIWSAGVILYLMLSGRPPFVGITEKEAINSIKACKLDMDKGCWKTISNEAKDLVSKMICVNPAERLNAERVLNHPWIKTHANNNIAEIPIKGEAKEELEKFSAQTKLKKSIYTFIAAQVTNQEERAQLESVFRSLDKNNSGKLTEADLANGSAILGLSHYLDVEEVMKNCDMDERGYIDYVEFLNAASNWDEKSHKDQLKKSFQTYASGVHGKIAINDLKSHVPGIENTEWNQFLIEADRDRDGAINLEELKVYLENKGFL</sequence>
<keyword evidence="6" id="KW-0479">Metal-binding</keyword>
<evidence type="ECO:0000259" key="19">
    <source>
        <dbReference type="PROSITE" id="PS50222"/>
    </source>
</evidence>
<comment type="catalytic activity">
    <reaction evidence="13">
        <text>L-threonyl-[protein] + ATP = O-phospho-L-threonyl-[protein] + ADP + H(+)</text>
        <dbReference type="Rhea" id="RHEA:46608"/>
        <dbReference type="Rhea" id="RHEA-COMP:11060"/>
        <dbReference type="Rhea" id="RHEA-COMP:11605"/>
        <dbReference type="ChEBI" id="CHEBI:15378"/>
        <dbReference type="ChEBI" id="CHEBI:30013"/>
        <dbReference type="ChEBI" id="CHEBI:30616"/>
        <dbReference type="ChEBI" id="CHEBI:61977"/>
        <dbReference type="ChEBI" id="CHEBI:456216"/>
        <dbReference type="EC" id="2.7.11.1"/>
    </reaction>
</comment>
<keyword evidence="11 15" id="KW-0067">ATP-binding</keyword>
<evidence type="ECO:0000256" key="13">
    <source>
        <dbReference type="ARBA" id="ARBA00047899"/>
    </source>
</evidence>
<keyword evidence="10" id="KW-0106">Calcium</keyword>
<dbReference type="PROSITE" id="PS50222">
    <property type="entry name" value="EF_HAND_2"/>
    <property type="match status" value="2"/>
</dbReference>
<dbReference type="Gene3D" id="1.10.238.10">
    <property type="entry name" value="EF-hand"/>
    <property type="match status" value="2"/>
</dbReference>
<dbReference type="SUPFAM" id="SSF56112">
    <property type="entry name" value="Protein kinase-like (PK-like)"/>
    <property type="match status" value="1"/>
</dbReference>
<dbReference type="GO" id="GO:0005524">
    <property type="term" value="F:ATP binding"/>
    <property type="evidence" value="ECO:0007669"/>
    <property type="project" value="UniProtKB-UniRule"/>
</dbReference>
<organism evidence="20 21">
    <name type="scientific">Blepharisma stoltei</name>
    <dbReference type="NCBI Taxonomy" id="1481888"/>
    <lineage>
        <taxon>Eukaryota</taxon>
        <taxon>Sar</taxon>
        <taxon>Alveolata</taxon>
        <taxon>Ciliophora</taxon>
        <taxon>Postciliodesmatophora</taxon>
        <taxon>Heterotrichea</taxon>
        <taxon>Heterotrichida</taxon>
        <taxon>Blepharismidae</taxon>
        <taxon>Blepharisma</taxon>
    </lineage>
</organism>
<evidence type="ECO:0000313" key="20">
    <source>
        <dbReference type="EMBL" id="CAG9327622.1"/>
    </source>
</evidence>
<comment type="similarity">
    <text evidence="12">Belongs to the protein kinase superfamily. Ser/Thr protein kinase family. CDPK subfamily.</text>
</comment>
<evidence type="ECO:0000259" key="18">
    <source>
        <dbReference type="PROSITE" id="PS50011"/>
    </source>
</evidence>
<dbReference type="InterPro" id="IPR018247">
    <property type="entry name" value="EF_Hand_1_Ca_BS"/>
</dbReference>
<dbReference type="PROSITE" id="PS50011">
    <property type="entry name" value="PROTEIN_KINASE_DOM"/>
    <property type="match status" value="1"/>
</dbReference>
<comment type="subunit">
    <text evidence="2">Monomer.</text>
</comment>
<evidence type="ECO:0000313" key="21">
    <source>
        <dbReference type="Proteomes" id="UP001162131"/>
    </source>
</evidence>
<dbReference type="FunFam" id="3.30.200.20:FF:000315">
    <property type="entry name" value="Calcium-dependent protein kinase 3"/>
    <property type="match status" value="1"/>
</dbReference>
<feature type="domain" description="Protein kinase" evidence="18">
    <location>
        <begin position="43"/>
        <end position="299"/>
    </location>
</feature>
<evidence type="ECO:0000256" key="5">
    <source>
        <dbReference type="ARBA" id="ARBA00022679"/>
    </source>
</evidence>
<dbReference type="PROSITE" id="PS00107">
    <property type="entry name" value="PROTEIN_KINASE_ATP"/>
    <property type="match status" value="1"/>
</dbReference>
<evidence type="ECO:0000256" key="7">
    <source>
        <dbReference type="ARBA" id="ARBA00022737"/>
    </source>
</evidence>
<evidence type="ECO:0000256" key="17">
    <source>
        <dbReference type="SAM" id="MobiDB-lite"/>
    </source>
</evidence>
<dbReference type="PANTHER" id="PTHR24349">
    <property type="entry name" value="SERINE/THREONINE-PROTEIN KINASE"/>
    <property type="match status" value="1"/>
</dbReference>
<keyword evidence="5" id="KW-0808">Transferase</keyword>
<evidence type="ECO:0000256" key="15">
    <source>
        <dbReference type="PROSITE-ProRule" id="PRU10141"/>
    </source>
</evidence>
<evidence type="ECO:0000256" key="12">
    <source>
        <dbReference type="ARBA" id="ARBA00024334"/>
    </source>
</evidence>
<accession>A0AAU9JSV8</accession>
<dbReference type="CDD" id="cd05117">
    <property type="entry name" value="STKc_CAMK"/>
    <property type="match status" value="1"/>
</dbReference>
<dbReference type="PROSITE" id="PS00108">
    <property type="entry name" value="PROTEIN_KINASE_ST"/>
    <property type="match status" value="1"/>
</dbReference>
<dbReference type="Pfam" id="PF13499">
    <property type="entry name" value="EF-hand_7"/>
    <property type="match status" value="1"/>
</dbReference>
<dbReference type="GO" id="GO:0004674">
    <property type="term" value="F:protein serine/threonine kinase activity"/>
    <property type="evidence" value="ECO:0007669"/>
    <property type="project" value="UniProtKB-KW"/>
</dbReference>
<dbReference type="InterPro" id="IPR008271">
    <property type="entry name" value="Ser/Thr_kinase_AS"/>
</dbReference>
<evidence type="ECO:0000256" key="10">
    <source>
        <dbReference type="ARBA" id="ARBA00022837"/>
    </source>
</evidence>
<keyword evidence="21" id="KW-1185">Reference proteome</keyword>
<evidence type="ECO:0000256" key="4">
    <source>
        <dbReference type="ARBA" id="ARBA00022527"/>
    </source>
</evidence>
<dbReference type="SMART" id="SM00054">
    <property type="entry name" value="EFh"/>
    <property type="match status" value="3"/>
</dbReference>
<dbReference type="Gene3D" id="3.30.200.20">
    <property type="entry name" value="Phosphorylase Kinase, domain 1"/>
    <property type="match status" value="1"/>
</dbReference>